<protein>
    <recommendedName>
        <fullName evidence="3">DUF4404 family protein</fullName>
    </recommendedName>
</protein>
<organism evidence="1 2">
    <name type="scientific">Sinobacterium norvegicum</name>
    <dbReference type="NCBI Taxonomy" id="1641715"/>
    <lineage>
        <taxon>Bacteria</taxon>
        <taxon>Pseudomonadati</taxon>
        <taxon>Pseudomonadota</taxon>
        <taxon>Gammaproteobacteria</taxon>
        <taxon>Cellvibrionales</taxon>
        <taxon>Spongiibacteraceae</taxon>
        <taxon>Sinobacterium</taxon>
    </lineage>
</organism>
<keyword evidence="2" id="KW-1185">Reference proteome</keyword>
<dbReference type="InterPro" id="IPR025516">
    <property type="entry name" value="DUF4404"/>
</dbReference>
<gene>
    <name evidence="1" type="ORF">SIN8267_02380</name>
</gene>
<reference evidence="1" key="1">
    <citation type="submission" date="2021-12" db="EMBL/GenBank/DDBJ databases">
        <authorList>
            <person name="Rodrigo-Torres L."/>
            <person name="Arahal R. D."/>
            <person name="Lucena T."/>
        </authorList>
    </citation>
    <scope>NUCLEOTIDE SEQUENCE</scope>
    <source>
        <strain evidence="1">CECT 8267</strain>
    </source>
</reference>
<comment type="caution">
    <text evidence="1">The sequence shown here is derived from an EMBL/GenBank/DDBJ whole genome shotgun (WGS) entry which is preliminary data.</text>
</comment>
<evidence type="ECO:0000313" key="2">
    <source>
        <dbReference type="Proteomes" id="UP000838100"/>
    </source>
</evidence>
<dbReference type="Pfam" id="PF14357">
    <property type="entry name" value="DUF4404"/>
    <property type="match status" value="1"/>
</dbReference>
<name>A0ABM9AGW3_9GAMM</name>
<evidence type="ECO:0000313" key="1">
    <source>
        <dbReference type="EMBL" id="CAH0992261.1"/>
    </source>
</evidence>
<dbReference type="RefSeq" id="WP_237444951.1">
    <property type="nucleotide sequence ID" value="NZ_CAKLPX010000002.1"/>
</dbReference>
<accession>A0ABM9AGW3</accession>
<dbReference type="Proteomes" id="UP000838100">
    <property type="component" value="Unassembled WGS sequence"/>
</dbReference>
<proteinExistence type="predicted"/>
<evidence type="ECO:0008006" key="3">
    <source>
        <dbReference type="Google" id="ProtNLM"/>
    </source>
</evidence>
<dbReference type="EMBL" id="CAKLPX010000002">
    <property type="protein sequence ID" value="CAH0992261.1"/>
    <property type="molecule type" value="Genomic_DNA"/>
</dbReference>
<sequence>MNKQQWVEQIQQVLAEIDALPEPAVAQRESLQQLLISLEQQLMDGATDSDYSMLENIELIGVEIEAEHPVVSMMLRNLVATMNAMGV</sequence>